<dbReference type="Gene3D" id="3.40.366.10">
    <property type="entry name" value="Malonyl-Coenzyme A Acyl Carrier Protein, domain 2"/>
    <property type="match status" value="1"/>
</dbReference>
<evidence type="ECO:0000256" key="1">
    <source>
        <dbReference type="ARBA" id="ARBA00022679"/>
    </source>
</evidence>
<dbReference type="GO" id="GO:0005829">
    <property type="term" value="C:cytosol"/>
    <property type="evidence" value="ECO:0007669"/>
    <property type="project" value="TreeGrafter"/>
</dbReference>
<evidence type="ECO:0000313" key="7">
    <source>
        <dbReference type="EMBL" id="AOS61968.1"/>
    </source>
</evidence>
<dbReference type="SUPFAM" id="SSF52151">
    <property type="entry name" value="FabD/lysophospholipase-like"/>
    <property type="match status" value="1"/>
</dbReference>
<feature type="active site" evidence="5">
    <location>
        <position position="194"/>
    </location>
</feature>
<dbReference type="InterPro" id="IPR001227">
    <property type="entry name" value="Ac_transferase_dom_sf"/>
</dbReference>
<evidence type="ECO:0000256" key="5">
    <source>
        <dbReference type="PIRSR" id="PIRSR000446-1"/>
    </source>
</evidence>
<accession>A0AAC9HMP1</accession>
<gene>
    <name evidence="7" type="ORF">TL08_05715</name>
</gene>
<dbReference type="GO" id="GO:0006633">
    <property type="term" value="P:fatty acid biosynthetic process"/>
    <property type="evidence" value="ECO:0007669"/>
    <property type="project" value="TreeGrafter"/>
</dbReference>
<dbReference type="GO" id="GO:0004314">
    <property type="term" value="F:[acyl-carrier-protein] S-malonyltransferase activity"/>
    <property type="evidence" value="ECO:0007669"/>
    <property type="project" value="UniProtKB-EC"/>
</dbReference>
<dbReference type="InterPro" id="IPR016036">
    <property type="entry name" value="Malonyl_transacylase_ACP-bd"/>
</dbReference>
<evidence type="ECO:0000256" key="4">
    <source>
        <dbReference type="PIRNR" id="PIRNR000446"/>
    </source>
</evidence>
<dbReference type="EMBL" id="CP014859">
    <property type="protein sequence ID" value="AOS61968.1"/>
    <property type="molecule type" value="Genomic_DNA"/>
</dbReference>
<name>A0AAC9HMP1_9PSEU</name>
<keyword evidence="8" id="KW-1185">Reference proteome</keyword>
<dbReference type="Proteomes" id="UP000095210">
    <property type="component" value="Chromosome"/>
</dbReference>
<evidence type="ECO:0000256" key="2">
    <source>
        <dbReference type="ARBA" id="ARBA00023315"/>
    </source>
</evidence>
<dbReference type="InterPro" id="IPR024925">
    <property type="entry name" value="Malonyl_CoA-ACP_transAc"/>
</dbReference>
<dbReference type="EC" id="2.3.1.39" evidence="4"/>
<protein>
    <recommendedName>
        <fullName evidence="4">Malonyl CoA-acyl carrier protein transacylase</fullName>
        <ecNumber evidence="4">2.3.1.39</ecNumber>
    </recommendedName>
</protein>
<dbReference type="SUPFAM" id="SSF55048">
    <property type="entry name" value="Probable ACP-binding domain of malonyl-CoA ACP transacylase"/>
    <property type="match status" value="1"/>
</dbReference>
<dbReference type="SMART" id="SM00827">
    <property type="entry name" value="PKS_AT"/>
    <property type="match status" value="1"/>
</dbReference>
<comment type="similarity">
    <text evidence="4">Belongs to the fabD family.</text>
</comment>
<dbReference type="PANTHER" id="PTHR42681:SF1">
    <property type="entry name" value="MALONYL-COA-ACYL CARRIER PROTEIN TRANSACYLASE, MITOCHONDRIAL"/>
    <property type="match status" value="1"/>
</dbReference>
<dbReference type="PANTHER" id="PTHR42681">
    <property type="entry name" value="MALONYL-COA-ACYL CARRIER PROTEIN TRANSACYLASE, MITOCHONDRIAL"/>
    <property type="match status" value="1"/>
</dbReference>
<evidence type="ECO:0000259" key="6">
    <source>
        <dbReference type="SMART" id="SM00827"/>
    </source>
</evidence>
<dbReference type="RefSeq" id="WP_069853325.1">
    <property type="nucleotide sequence ID" value="NZ_CP014859.1"/>
</dbReference>
<dbReference type="InterPro" id="IPR050858">
    <property type="entry name" value="Mal-CoA-ACP_Trans/PKS_FabD"/>
</dbReference>
<feature type="active site" evidence="5">
    <location>
        <position position="88"/>
    </location>
</feature>
<evidence type="ECO:0000256" key="3">
    <source>
        <dbReference type="ARBA" id="ARBA00048462"/>
    </source>
</evidence>
<dbReference type="AlphaFoldDB" id="A0AAC9HMP1"/>
<dbReference type="Gene3D" id="3.30.70.250">
    <property type="entry name" value="Malonyl-CoA ACP transacylase, ACP-binding"/>
    <property type="match status" value="1"/>
</dbReference>
<dbReference type="KEGG" id="ahm:TL08_05715"/>
<reference evidence="8" key="1">
    <citation type="submission" date="2016-03" db="EMBL/GenBank/DDBJ databases">
        <title>Complete genome sequence of the type strain Actinoalloteichus hymeniacidonis DSM 45092.</title>
        <authorList>
            <person name="Schaffert L."/>
            <person name="Albersmeier A."/>
            <person name="Winkler A."/>
            <person name="Kalinowski J."/>
            <person name="Zotchev S."/>
            <person name="Ruckert C."/>
        </authorList>
    </citation>
    <scope>NUCLEOTIDE SEQUENCE [LARGE SCALE GENOMIC DNA]</scope>
    <source>
        <strain evidence="8">HPA177(T) (DSM 45092(T))</strain>
    </source>
</reference>
<sequence>MLAFLFPGQGTLRVGMGARLRARKVAAEVFAQADELLPTPISTLCSSGPTSALIATENAQPAVTVCNLAALAVLAEEGHQPDLVAGHSVGEISALHAAGVLDLAGTLRLVSTRARLMAECGGLGGMIAVRGLAVEKVSALVAEASTAEEPLVVGLENARDNVVVSGAKAAIERFTEAVGSAGQVRKVEVSDAFHSPLMQPAAQRWAEAVRAEPMSPPRIPVIPNVTAEPTTDLDVVRDALIAQLTQRVRWAETMDRIEGASCVEVGDSKTLTALLRGTPTKCVSMVDPSVARKIVRDGAA</sequence>
<dbReference type="InterPro" id="IPR016035">
    <property type="entry name" value="Acyl_Trfase/lysoPLipase"/>
</dbReference>
<keyword evidence="1 4" id="KW-0808">Transferase</keyword>
<dbReference type="InterPro" id="IPR014043">
    <property type="entry name" value="Acyl_transferase_dom"/>
</dbReference>
<dbReference type="Pfam" id="PF00698">
    <property type="entry name" value="Acyl_transf_1"/>
    <property type="match status" value="1"/>
</dbReference>
<feature type="domain" description="Malonyl-CoA:ACP transacylase (MAT)" evidence="6">
    <location>
        <begin position="5"/>
        <end position="294"/>
    </location>
</feature>
<proteinExistence type="inferred from homology"/>
<evidence type="ECO:0000313" key="8">
    <source>
        <dbReference type="Proteomes" id="UP000095210"/>
    </source>
</evidence>
<dbReference type="PIRSF" id="PIRSF000446">
    <property type="entry name" value="Mct"/>
    <property type="match status" value="1"/>
</dbReference>
<organism evidence="7 8">
    <name type="scientific">Actinoalloteichus hymeniacidonis</name>
    <dbReference type="NCBI Taxonomy" id="340345"/>
    <lineage>
        <taxon>Bacteria</taxon>
        <taxon>Bacillati</taxon>
        <taxon>Actinomycetota</taxon>
        <taxon>Actinomycetes</taxon>
        <taxon>Pseudonocardiales</taxon>
        <taxon>Pseudonocardiaceae</taxon>
        <taxon>Actinoalloteichus</taxon>
    </lineage>
</organism>
<comment type="catalytic activity">
    <reaction evidence="3 4">
        <text>holo-[ACP] + malonyl-CoA = malonyl-[ACP] + CoA</text>
        <dbReference type="Rhea" id="RHEA:41792"/>
        <dbReference type="Rhea" id="RHEA-COMP:9623"/>
        <dbReference type="Rhea" id="RHEA-COMP:9685"/>
        <dbReference type="ChEBI" id="CHEBI:57287"/>
        <dbReference type="ChEBI" id="CHEBI:57384"/>
        <dbReference type="ChEBI" id="CHEBI:64479"/>
        <dbReference type="ChEBI" id="CHEBI:78449"/>
        <dbReference type="EC" id="2.3.1.39"/>
    </reaction>
</comment>
<keyword evidence="2 4" id="KW-0012">Acyltransferase</keyword>